<evidence type="ECO:0000313" key="3">
    <source>
        <dbReference type="Proteomes" id="UP000192761"/>
    </source>
</evidence>
<sequence>MKWIALLCLTSLLLACGDKEHPAKIAQPQRDALEKAKGVDQTVQKAAEDQNKQADGDEKK</sequence>
<dbReference type="AlphaFoldDB" id="A0A1W1XA99"/>
<dbReference type="RefSeq" id="WP_139798659.1">
    <property type="nucleotide sequence ID" value="NZ_FWXD01000004.1"/>
</dbReference>
<organism evidence="2 3">
    <name type="scientific">Andreprevotia lacus DSM 23236</name>
    <dbReference type="NCBI Taxonomy" id="1121001"/>
    <lineage>
        <taxon>Bacteria</taxon>
        <taxon>Pseudomonadati</taxon>
        <taxon>Pseudomonadota</taxon>
        <taxon>Betaproteobacteria</taxon>
        <taxon>Neisseriales</taxon>
        <taxon>Chitinibacteraceae</taxon>
        <taxon>Andreprevotia</taxon>
    </lineage>
</organism>
<dbReference type="STRING" id="1121001.SAMN02745857_00977"/>
<keyword evidence="3" id="KW-1185">Reference proteome</keyword>
<dbReference type="Proteomes" id="UP000192761">
    <property type="component" value="Unassembled WGS sequence"/>
</dbReference>
<accession>A0A1W1XA99</accession>
<dbReference type="EMBL" id="FWXD01000004">
    <property type="protein sequence ID" value="SMC20471.1"/>
    <property type="molecule type" value="Genomic_DNA"/>
</dbReference>
<dbReference type="OrthoDB" id="10004569at2"/>
<evidence type="ECO:0000256" key="1">
    <source>
        <dbReference type="SAM" id="MobiDB-lite"/>
    </source>
</evidence>
<feature type="region of interest" description="Disordered" evidence="1">
    <location>
        <begin position="35"/>
        <end position="60"/>
    </location>
</feature>
<name>A0A1W1XA99_9NEIS</name>
<evidence type="ECO:0008006" key="4">
    <source>
        <dbReference type="Google" id="ProtNLM"/>
    </source>
</evidence>
<protein>
    <recommendedName>
        <fullName evidence="4">Lipoprotein</fullName>
    </recommendedName>
</protein>
<reference evidence="2 3" key="1">
    <citation type="submission" date="2017-04" db="EMBL/GenBank/DDBJ databases">
        <authorList>
            <person name="Afonso C.L."/>
            <person name="Miller P.J."/>
            <person name="Scott M.A."/>
            <person name="Spackman E."/>
            <person name="Goraichik I."/>
            <person name="Dimitrov K.M."/>
            <person name="Suarez D.L."/>
            <person name="Swayne D.E."/>
        </authorList>
    </citation>
    <scope>NUCLEOTIDE SEQUENCE [LARGE SCALE GENOMIC DNA]</scope>
    <source>
        <strain evidence="2 3">DSM 23236</strain>
    </source>
</reference>
<feature type="compositionally biased region" description="Basic and acidic residues" evidence="1">
    <location>
        <begin position="46"/>
        <end position="60"/>
    </location>
</feature>
<dbReference type="PROSITE" id="PS51257">
    <property type="entry name" value="PROKAR_LIPOPROTEIN"/>
    <property type="match status" value="1"/>
</dbReference>
<gene>
    <name evidence="2" type="ORF">SAMN02745857_00977</name>
</gene>
<proteinExistence type="predicted"/>
<evidence type="ECO:0000313" key="2">
    <source>
        <dbReference type="EMBL" id="SMC20471.1"/>
    </source>
</evidence>